<reference evidence="3 4" key="1">
    <citation type="journal article" date="2024" name="Nat. Commun.">
        <title>Phylogenomics reveals the evolutionary origins of lichenization in chlorophyte algae.</title>
        <authorList>
            <person name="Puginier C."/>
            <person name="Libourel C."/>
            <person name="Otte J."/>
            <person name="Skaloud P."/>
            <person name="Haon M."/>
            <person name="Grisel S."/>
            <person name="Petersen M."/>
            <person name="Berrin J.G."/>
            <person name="Delaux P.M."/>
            <person name="Dal Grande F."/>
            <person name="Keller J."/>
        </authorList>
    </citation>
    <scope>NUCLEOTIDE SEQUENCE [LARGE SCALE GENOMIC DNA]</scope>
    <source>
        <strain evidence="3 4">SAG 2043</strain>
    </source>
</reference>
<keyword evidence="4" id="KW-1185">Reference proteome</keyword>
<evidence type="ECO:0000256" key="2">
    <source>
        <dbReference type="ARBA" id="ARBA00023002"/>
    </source>
</evidence>
<comment type="caution">
    <text evidence="3">The sequence shown here is derived from an EMBL/GenBank/DDBJ whole genome shotgun (WGS) entry which is preliminary data.</text>
</comment>
<protein>
    <recommendedName>
        <fullName evidence="5">SDR family oxidoreductase</fullName>
    </recommendedName>
</protein>
<dbReference type="EMBL" id="JALJOR010000023">
    <property type="protein sequence ID" value="KAK9803181.1"/>
    <property type="molecule type" value="Genomic_DNA"/>
</dbReference>
<dbReference type="InterPro" id="IPR002347">
    <property type="entry name" value="SDR_fam"/>
</dbReference>
<dbReference type="Gene3D" id="3.40.50.720">
    <property type="entry name" value="NAD(P)-binding Rossmann-like Domain"/>
    <property type="match status" value="1"/>
</dbReference>
<evidence type="ECO:0000313" key="3">
    <source>
        <dbReference type="EMBL" id="KAK9803181.1"/>
    </source>
</evidence>
<accession>A0AAW1P063</accession>
<dbReference type="InterPro" id="IPR051122">
    <property type="entry name" value="SDR_DHRS6-like"/>
</dbReference>
<dbReference type="AlphaFoldDB" id="A0AAW1P063"/>
<comment type="similarity">
    <text evidence="1">Belongs to the short-chain dehydrogenases/reductases (SDR) family.</text>
</comment>
<dbReference type="PRINTS" id="PR00081">
    <property type="entry name" value="GDHRDH"/>
</dbReference>
<dbReference type="SUPFAM" id="SSF51735">
    <property type="entry name" value="NAD(P)-binding Rossmann-fold domains"/>
    <property type="match status" value="1"/>
</dbReference>
<keyword evidence="2" id="KW-0560">Oxidoreductase</keyword>
<gene>
    <name evidence="3" type="ORF">WJX72_011278</name>
</gene>
<dbReference type="Pfam" id="PF13561">
    <property type="entry name" value="adh_short_C2"/>
    <property type="match status" value="1"/>
</dbReference>
<sequence length="266" mass="28084">MVQEKRNAFRRCLIRREMGSEAQSDFYSFVGKKAVVVAGTSGIGLAAAQLFVQLGGEAVVVSSNRDKVAAAVKLIGRRAEGEVVDGTQEDQVRALFDRIGSFDHLIASSGRGRDKPFLQASGEDLRGPWEKKYWLQALAARYGAPHLRAGGSITLISGTNGTKPSKGTTQAAAINAAVEGLARGLAVELSPIRVNVVSPGAIDTPLWEQFAPDPKERAAKLEALKSKLLTGTVGQSDEVARIIIAAISSPFTTGAKFEVNGGALLV</sequence>
<organism evidence="3 4">
    <name type="scientific">[Myrmecia] bisecta</name>
    <dbReference type="NCBI Taxonomy" id="41462"/>
    <lineage>
        <taxon>Eukaryota</taxon>
        <taxon>Viridiplantae</taxon>
        <taxon>Chlorophyta</taxon>
        <taxon>core chlorophytes</taxon>
        <taxon>Trebouxiophyceae</taxon>
        <taxon>Trebouxiales</taxon>
        <taxon>Trebouxiaceae</taxon>
        <taxon>Myrmecia</taxon>
    </lineage>
</organism>
<dbReference type="GO" id="GO:0016491">
    <property type="term" value="F:oxidoreductase activity"/>
    <property type="evidence" value="ECO:0007669"/>
    <property type="project" value="UniProtKB-KW"/>
</dbReference>
<dbReference type="PANTHER" id="PTHR43477">
    <property type="entry name" value="DIHYDROANTICAPSIN 7-DEHYDROGENASE"/>
    <property type="match status" value="1"/>
</dbReference>
<evidence type="ECO:0008006" key="5">
    <source>
        <dbReference type="Google" id="ProtNLM"/>
    </source>
</evidence>
<dbReference type="PANTHER" id="PTHR43477:SF1">
    <property type="entry name" value="DIHYDROANTICAPSIN 7-DEHYDROGENASE"/>
    <property type="match status" value="1"/>
</dbReference>
<proteinExistence type="inferred from homology"/>
<dbReference type="InterPro" id="IPR036291">
    <property type="entry name" value="NAD(P)-bd_dom_sf"/>
</dbReference>
<evidence type="ECO:0000313" key="4">
    <source>
        <dbReference type="Proteomes" id="UP001489004"/>
    </source>
</evidence>
<dbReference type="Proteomes" id="UP001489004">
    <property type="component" value="Unassembled WGS sequence"/>
</dbReference>
<name>A0AAW1P063_9CHLO</name>
<evidence type="ECO:0000256" key="1">
    <source>
        <dbReference type="ARBA" id="ARBA00006484"/>
    </source>
</evidence>